<evidence type="ECO:0000313" key="2">
    <source>
        <dbReference type="Proteomes" id="UP000799750"/>
    </source>
</evidence>
<evidence type="ECO:0000313" key="1">
    <source>
        <dbReference type="EMBL" id="KAF2502904.1"/>
    </source>
</evidence>
<dbReference type="Proteomes" id="UP000799750">
    <property type="component" value="Unassembled WGS sequence"/>
</dbReference>
<organism evidence="1 2">
    <name type="scientific">Lophium mytilinum</name>
    <dbReference type="NCBI Taxonomy" id="390894"/>
    <lineage>
        <taxon>Eukaryota</taxon>
        <taxon>Fungi</taxon>
        <taxon>Dikarya</taxon>
        <taxon>Ascomycota</taxon>
        <taxon>Pezizomycotina</taxon>
        <taxon>Dothideomycetes</taxon>
        <taxon>Pleosporomycetidae</taxon>
        <taxon>Mytilinidiales</taxon>
        <taxon>Mytilinidiaceae</taxon>
        <taxon>Lophium</taxon>
    </lineage>
</organism>
<reference evidence="1" key="1">
    <citation type="journal article" date="2020" name="Stud. Mycol.">
        <title>101 Dothideomycetes genomes: a test case for predicting lifestyles and emergence of pathogens.</title>
        <authorList>
            <person name="Haridas S."/>
            <person name="Albert R."/>
            <person name="Binder M."/>
            <person name="Bloem J."/>
            <person name="Labutti K."/>
            <person name="Salamov A."/>
            <person name="Andreopoulos B."/>
            <person name="Baker S."/>
            <person name="Barry K."/>
            <person name="Bills G."/>
            <person name="Bluhm B."/>
            <person name="Cannon C."/>
            <person name="Castanera R."/>
            <person name="Culley D."/>
            <person name="Daum C."/>
            <person name="Ezra D."/>
            <person name="Gonzalez J."/>
            <person name="Henrissat B."/>
            <person name="Kuo A."/>
            <person name="Liang C."/>
            <person name="Lipzen A."/>
            <person name="Lutzoni F."/>
            <person name="Magnuson J."/>
            <person name="Mondo S."/>
            <person name="Nolan M."/>
            <person name="Ohm R."/>
            <person name="Pangilinan J."/>
            <person name="Park H.-J."/>
            <person name="Ramirez L."/>
            <person name="Alfaro M."/>
            <person name="Sun H."/>
            <person name="Tritt A."/>
            <person name="Yoshinaga Y."/>
            <person name="Zwiers L.-H."/>
            <person name="Turgeon B."/>
            <person name="Goodwin S."/>
            <person name="Spatafora J."/>
            <person name="Crous P."/>
            <person name="Grigoriev I."/>
        </authorList>
    </citation>
    <scope>NUCLEOTIDE SEQUENCE</scope>
    <source>
        <strain evidence="1">CBS 269.34</strain>
    </source>
</reference>
<accession>A0A6A6REM4</accession>
<gene>
    <name evidence="1" type="ORF">BU16DRAFT_533201</name>
</gene>
<dbReference type="EMBL" id="MU004181">
    <property type="protein sequence ID" value="KAF2502904.1"/>
    <property type="molecule type" value="Genomic_DNA"/>
</dbReference>
<keyword evidence="2" id="KW-1185">Reference proteome</keyword>
<protein>
    <submittedName>
        <fullName evidence="1">Uncharacterized protein</fullName>
    </submittedName>
</protein>
<sequence>MFASEASMLGHLVKSLIPCKKLQTMTLAGILVVLTPSSTTRALTNSRGVTWKRSRLSLSPLRFPTLVTAPGKYCAALRSSPSQDMECTMALDGCLPEALVVDEVCYTPPHSPVEFLCIDDEDFNA</sequence>
<dbReference type="AlphaFoldDB" id="A0A6A6REM4"/>
<proteinExistence type="predicted"/>
<name>A0A6A6REM4_9PEZI</name>